<protein>
    <submittedName>
        <fullName evidence="2">SGT1 protein-domain-containing protein</fullName>
    </submittedName>
</protein>
<dbReference type="GO" id="GO:0005634">
    <property type="term" value="C:nucleus"/>
    <property type="evidence" value="ECO:0007669"/>
    <property type="project" value="TreeGrafter"/>
</dbReference>
<dbReference type="EMBL" id="JAULSN010000003">
    <property type="protein sequence ID" value="KAK3375983.1"/>
    <property type="molecule type" value="Genomic_DNA"/>
</dbReference>
<feature type="region of interest" description="Disordered" evidence="1">
    <location>
        <begin position="550"/>
        <end position="571"/>
    </location>
</feature>
<dbReference type="PANTHER" id="PTHR13060:SF0">
    <property type="entry name" value="PROTEIN ECDYSONELESS HOMOLOG"/>
    <property type="match status" value="1"/>
</dbReference>
<organism evidence="2 3">
    <name type="scientific">Lasiosphaeria ovina</name>
    <dbReference type="NCBI Taxonomy" id="92902"/>
    <lineage>
        <taxon>Eukaryota</taxon>
        <taxon>Fungi</taxon>
        <taxon>Dikarya</taxon>
        <taxon>Ascomycota</taxon>
        <taxon>Pezizomycotina</taxon>
        <taxon>Sordariomycetes</taxon>
        <taxon>Sordariomycetidae</taxon>
        <taxon>Sordariales</taxon>
        <taxon>Lasiosphaeriaceae</taxon>
        <taxon>Lasiosphaeria</taxon>
    </lineage>
</organism>
<feature type="region of interest" description="Disordered" evidence="1">
    <location>
        <begin position="432"/>
        <end position="467"/>
    </location>
</feature>
<dbReference type="AlphaFoldDB" id="A0AAE0KFR4"/>
<gene>
    <name evidence="2" type="ORF">B0T24DRAFT_212010</name>
</gene>
<feature type="compositionally biased region" description="Basic and acidic residues" evidence="1">
    <location>
        <begin position="488"/>
        <end position="498"/>
    </location>
</feature>
<reference evidence="2" key="1">
    <citation type="journal article" date="2023" name="Mol. Phylogenet. Evol.">
        <title>Genome-scale phylogeny and comparative genomics of the fungal order Sordariales.</title>
        <authorList>
            <person name="Hensen N."/>
            <person name="Bonometti L."/>
            <person name="Westerberg I."/>
            <person name="Brannstrom I.O."/>
            <person name="Guillou S."/>
            <person name="Cros-Aarteil S."/>
            <person name="Calhoun S."/>
            <person name="Haridas S."/>
            <person name="Kuo A."/>
            <person name="Mondo S."/>
            <person name="Pangilinan J."/>
            <person name="Riley R."/>
            <person name="LaButti K."/>
            <person name="Andreopoulos B."/>
            <person name="Lipzen A."/>
            <person name="Chen C."/>
            <person name="Yan M."/>
            <person name="Daum C."/>
            <person name="Ng V."/>
            <person name="Clum A."/>
            <person name="Steindorff A."/>
            <person name="Ohm R.A."/>
            <person name="Martin F."/>
            <person name="Silar P."/>
            <person name="Natvig D.O."/>
            <person name="Lalanne C."/>
            <person name="Gautier V."/>
            <person name="Ament-Velasquez S.L."/>
            <person name="Kruys A."/>
            <person name="Hutchinson M.I."/>
            <person name="Powell A.J."/>
            <person name="Barry K."/>
            <person name="Miller A.N."/>
            <person name="Grigoriev I.V."/>
            <person name="Debuchy R."/>
            <person name="Gladieux P."/>
            <person name="Hiltunen Thoren M."/>
            <person name="Johannesson H."/>
        </authorList>
    </citation>
    <scope>NUCLEOTIDE SEQUENCE</scope>
    <source>
        <strain evidence="2">CBS 958.72</strain>
    </source>
</reference>
<dbReference type="Pfam" id="PF07093">
    <property type="entry name" value="SGT1"/>
    <property type="match status" value="2"/>
</dbReference>
<dbReference type="Proteomes" id="UP001287356">
    <property type="component" value="Unassembled WGS sequence"/>
</dbReference>
<evidence type="ECO:0000256" key="1">
    <source>
        <dbReference type="SAM" id="MobiDB-lite"/>
    </source>
</evidence>
<dbReference type="PANTHER" id="PTHR13060">
    <property type="entry name" value="SGT1 PROTEIN HSGT1 SUPPRESSOR OF GCR2"/>
    <property type="match status" value="1"/>
</dbReference>
<evidence type="ECO:0000313" key="3">
    <source>
        <dbReference type="Proteomes" id="UP001287356"/>
    </source>
</evidence>
<evidence type="ECO:0000313" key="2">
    <source>
        <dbReference type="EMBL" id="KAK3375983.1"/>
    </source>
</evidence>
<sequence length="622" mass="69170">MDTVGELRPGDEGFDGFRMSLPENCVEYMIFVVKGNDNTDFPEAPSLETIRKAAVKKLDELAKDYIWQRDVFKLETKTHNGLTYLHGTTDYGDNVEDEWLIVFLLRELSKEFLSLWIRVFDSDGEFLLVEAAKVLPKWLSPENDSNRVWIHGGSLRIIPLAATPIKAGSQLPSLQDALEVINSTPDLPLHSAFVEAEAFYRLEKYPGQIKDSQHHALVTIPRKLAYILHAKPAAIAPATEAFYLRDPAVVKQPISPSFEPMFTPRDLVTVSICFTKVLYAQLRSQRFEPLPAWKGLLQSAELEVANDHDLALSKLAHIELGMKVAAGFEILARNAHESDSRLTREIALLLDDLEEDGDSVLPTDDDIRTWENTNREDDDSWMDINYIDFEKELDGRGASGSGFGNAKTQADLKKIVSRFEAFLNDDEAGIEGAEVDEMNQDNDSDDADDSSDSPDEDTEDEDKEISFDEEQFSRMMREMMGLPSGDIVQRRDKGKDDQGDQPARSRPSSDTEDEDEDEMEEIRKVMAQMESELADHGGLALEPAAKKIPLLGVGGSSDRGQPSTNAGVDEEDADIDIGYNLAKNLLQSFKSQAGMAGPTGNLLSLMGMGLPRDEGDSDEEGK</sequence>
<accession>A0AAE0KFR4</accession>
<comment type="caution">
    <text evidence="2">The sequence shown here is derived from an EMBL/GenBank/DDBJ whole genome shotgun (WGS) entry which is preliminary data.</text>
</comment>
<name>A0AAE0KFR4_9PEZI</name>
<dbReference type="InterPro" id="IPR010770">
    <property type="entry name" value="Ecd"/>
</dbReference>
<feature type="compositionally biased region" description="Acidic residues" evidence="1">
    <location>
        <begin position="510"/>
        <end position="520"/>
    </location>
</feature>
<proteinExistence type="predicted"/>
<reference evidence="2" key="2">
    <citation type="submission" date="2023-06" db="EMBL/GenBank/DDBJ databases">
        <authorList>
            <consortium name="Lawrence Berkeley National Laboratory"/>
            <person name="Haridas S."/>
            <person name="Hensen N."/>
            <person name="Bonometti L."/>
            <person name="Westerberg I."/>
            <person name="Brannstrom I.O."/>
            <person name="Guillou S."/>
            <person name="Cros-Aarteil S."/>
            <person name="Calhoun S."/>
            <person name="Kuo A."/>
            <person name="Mondo S."/>
            <person name="Pangilinan J."/>
            <person name="Riley R."/>
            <person name="Labutti K."/>
            <person name="Andreopoulos B."/>
            <person name="Lipzen A."/>
            <person name="Chen C."/>
            <person name="Yanf M."/>
            <person name="Daum C."/>
            <person name="Ng V."/>
            <person name="Clum A."/>
            <person name="Steindorff A."/>
            <person name="Ohm R."/>
            <person name="Martin F."/>
            <person name="Silar P."/>
            <person name="Natvig D."/>
            <person name="Lalanne C."/>
            <person name="Gautier V."/>
            <person name="Ament-Velasquez S.L."/>
            <person name="Kruys A."/>
            <person name="Hutchinson M.I."/>
            <person name="Powell A.J."/>
            <person name="Barry K."/>
            <person name="Miller A.N."/>
            <person name="Grigoriev I.V."/>
            <person name="Debuchy R."/>
            <person name="Gladieux P."/>
            <person name="Thoren M.H."/>
            <person name="Johannesson H."/>
        </authorList>
    </citation>
    <scope>NUCLEOTIDE SEQUENCE</scope>
    <source>
        <strain evidence="2">CBS 958.72</strain>
    </source>
</reference>
<keyword evidence="3" id="KW-1185">Reference proteome</keyword>
<feature type="region of interest" description="Disordered" evidence="1">
    <location>
        <begin position="482"/>
        <end position="525"/>
    </location>
</feature>